<evidence type="ECO:0000313" key="5">
    <source>
        <dbReference type="EMBL" id="MBB2176337.1"/>
    </source>
</evidence>
<dbReference type="GO" id="GO:0004888">
    <property type="term" value="F:transmembrane signaling receptor activity"/>
    <property type="evidence" value="ECO:0007669"/>
    <property type="project" value="InterPro"/>
</dbReference>
<protein>
    <submittedName>
        <fullName evidence="5">Globin-coupled sensor protein</fullName>
    </submittedName>
</protein>
<dbReference type="RefSeq" id="WP_182943697.1">
    <property type="nucleotide sequence ID" value="NZ_JABEQH010000013.1"/>
</dbReference>
<dbReference type="Proteomes" id="UP000561066">
    <property type="component" value="Unassembled WGS sequence"/>
</dbReference>
<dbReference type="InterPro" id="IPR004089">
    <property type="entry name" value="MCPsignal_dom"/>
</dbReference>
<dbReference type="InterPro" id="IPR039379">
    <property type="entry name" value="Protoglobin_sensor_dom"/>
</dbReference>
<evidence type="ECO:0000256" key="1">
    <source>
        <dbReference type="ARBA" id="ARBA00022500"/>
    </source>
</evidence>
<keyword evidence="3" id="KW-0807">Transducer</keyword>
<dbReference type="InterPro" id="IPR004090">
    <property type="entry name" value="Chemotax_Me-accpt_rcpt"/>
</dbReference>
<evidence type="ECO:0000256" key="2">
    <source>
        <dbReference type="ARBA" id="ARBA00029447"/>
    </source>
</evidence>
<dbReference type="PRINTS" id="PR00260">
    <property type="entry name" value="CHEMTRNSDUCR"/>
</dbReference>
<dbReference type="Gene3D" id="1.10.490.10">
    <property type="entry name" value="Globins"/>
    <property type="match status" value="1"/>
</dbReference>
<evidence type="ECO:0000259" key="4">
    <source>
        <dbReference type="PROSITE" id="PS50111"/>
    </source>
</evidence>
<dbReference type="SUPFAM" id="SSF58104">
    <property type="entry name" value="Methyl-accepting chemotaxis protein (MCP) signaling domain"/>
    <property type="match status" value="1"/>
</dbReference>
<reference evidence="5 6" key="1">
    <citation type="submission" date="2020-04" db="EMBL/GenBank/DDBJ databases">
        <title>Description of novel Gluconacetobacter.</title>
        <authorList>
            <person name="Sombolestani A."/>
        </authorList>
    </citation>
    <scope>NUCLEOTIDE SEQUENCE [LARGE SCALE GENOMIC DNA]</scope>
    <source>
        <strain evidence="5 6">LMG 21312</strain>
    </source>
</reference>
<dbReference type="InterPro" id="IPR051310">
    <property type="entry name" value="MCP_chemotaxis"/>
</dbReference>
<evidence type="ECO:0000313" key="6">
    <source>
        <dbReference type="Proteomes" id="UP000561066"/>
    </source>
</evidence>
<feature type="domain" description="Methyl-accepting transducer" evidence="4">
    <location>
        <begin position="284"/>
        <end position="513"/>
    </location>
</feature>
<dbReference type="GO" id="GO:0016020">
    <property type="term" value="C:membrane"/>
    <property type="evidence" value="ECO:0007669"/>
    <property type="project" value="InterPro"/>
</dbReference>
<dbReference type="PROSITE" id="PS50111">
    <property type="entry name" value="CHEMOTAXIS_TRANSDUC_2"/>
    <property type="match status" value="1"/>
</dbReference>
<sequence>MNLPRGHAFTVFVAPSCYLNEVLREFELTKTNNDRLAKNTQNRGQKLDDIRQRLEFMDLTDDSLQTIRSMQALIDREIPIALESFYRQVRKTPETRRFFSSEMQMQHAKGAQSNHWKNISAANFGAEYSAQVREIGAVHARIGLEPRWYIGGYAVVLDHLIHAITEELVPKKGLFSRGGTVSAQKLGDAIGSLCKAVLLDIDLALSVYYPDVTEKAVRATRDEAIEKEQTLVSRSFGSVISQIADGDLTGRVHGDLPLFYIPLRDNLNAAVESLRATLEVVNATAQTIDTTATQINGAAQDLSHRTERQKFSVEKTAASIEQITSTVTLTAARVAEAHALVTDCQTITEQFGVMVNGATGSMAEIERSSNAISTITDVMDAIAVQTHLLALNTSVEAGRVGNGGAGFKALAQEIRELARRAGEASKDVRKLVTASQSQVTAGALVMEGINSGMQTIITRVTKISDHLKAIADAAQEQAQALHNINGAVATIDQGTRQNAAMVEQTSAASADLAGKAVHLRDILETFQL</sequence>
<keyword evidence="1" id="KW-0145">Chemotaxis</keyword>
<dbReference type="CDD" id="cd01068">
    <property type="entry name" value="globin_sensor"/>
    <property type="match status" value="1"/>
</dbReference>
<accession>A0A7W4P3S5</accession>
<dbReference type="InterPro" id="IPR012292">
    <property type="entry name" value="Globin/Proto"/>
</dbReference>
<organism evidence="5 6">
    <name type="scientific">Gluconacetobacter johannae</name>
    <dbReference type="NCBI Taxonomy" id="112140"/>
    <lineage>
        <taxon>Bacteria</taxon>
        <taxon>Pseudomonadati</taxon>
        <taxon>Pseudomonadota</taxon>
        <taxon>Alphaproteobacteria</taxon>
        <taxon>Acetobacterales</taxon>
        <taxon>Acetobacteraceae</taxon>
        <taxon>Gluconacetobacter</taxon>
    </lineage>
</organism>
<dbReference type="Gene3D" id="1.10.287.950">
    <property type="entry name" value="Methyl-accepting chemotaxis protein"/>
    <property type="match status" value="1"/>
</dbReference>
<dbReference type="SMART" id="SM00283">
    <property type="entry name" value="MA"/>
    <property type="match status" value="1"/>
</dbReference>
<dbReference type="PANTHER" id="PTHR43531:SF11">
    <property type="entry name" value="METHYL-ACCEPTING CHEMOTAXIS PROTEIN 3"/>
    <property type="match status" value="1"/>
</dbReference>
<dbReference type="GO" id="GO:0006935">
    <property type="term" value="P:chemotaxis"/>
    <property type="evidence" value="ECO:0007669"/>
    <property type="project" value="UniProtKB-KW"/>
</dbReference>
<comment type="caution">
    <text evidence="5">The sequence shown here is derived from an EMBL/GenBank/DDBJ whole genome shotgun (WGS) entry which is preliminary data.</text>
</comment>
<dbReference type="InterPro" id="IPR009050">
    <property type="entry name" value="Globin-like_sf"/>
</dbReference>
<dbReference type="SUPFAM" id="SSF46458">
    <property type="entry name" value="Globin-like"/>
    <property type="match status" value="1"/>
</dbReference>
<gene>
    <name evidence="5" type="ORF">HLH21_10405</name>
</gene>
<dbReference type="PANTHER" id="PTHR43531">
    <property type="entry name" value="PROTEIN ICFG"/>
    <property type="match status" value="1"/>
</dbReference>
<dbReference type="Pfam" id="PF11563">
    <property type="entry name" value="Protoglobin"/>
    <property type="match status" value="1"/>
</dbReference>
<dbReference type="EMBL" id="JABEQH010000013">
    <property type="protein sequence ID" value="MBB2176337.1"/>
    <property type="molecule type" value="Genomic_DNA"/>
</dbReference>
<comment type="similarity">
    <text evidence="2">Belongs to the methyl-accepting chemotaxis (MCP) protein family.</text>
</comment>
<proteinExistence type="inferred from homology"/>
<evidence type="ECO:0000256" key="3">
    <source>
        <dbReference type="PROSITE-ProRule" id="PRU00284"/>
    </source>
</evidence>
<dbReference type="GO" id="GO:0019825">
    <property type="term" value="F:oxygen binding"/>
    <property type="evidence" value="ECO:0007669"/>
    <property type="project" value="InterPro"/>
</dbReference>
<name>A0A7W4P3S5_9PROT</name>
<dbReference type="GO" id="GO:0020037">
    <property type="term" value="F:heme binding"/>
    <property type="evidence" value="ECO:0007669"/>
    <property type="project" value="InterPro"/>
</dbReference>
<dbReference type="InterPro" id="IPR044398">
    <property type="entry name" value="Globin-sensor_dom"/>
</dbReference>
<dbReference type="Pfam" id="PF00015">
    <property type="entry name" value="MCPsignal"/>
    <property type="match status" value="1"/>
</dbReference>
<dbReference type="AlphaFoldDB" id="A0A7W4P3S5"/>
<keyword evidence="6" id="KW-1185">Reference proteome</keyword>
<dbReference type="GO" id="GO:0007165">
    <property type="term" value="P:signal transduction"/>
    <property type="evidence" value="ECO:0007669"/>
    <property type="project" value="UniProtKB-KW"/>
</dbReference>